<accession>X1TTW3</accession>
<evidence type="ECO:0000313" key="2">
    <source>
        <dbReference type="EMBL" id="GAI94831.1"/>
    </source>
</evidence>
<dbReference type="AlphaFoldDB" id="X1TTW3"/>
<feature type="non-terminal residue" evidence="2">
    <location>
        <position position="1"/>
    </location>
</feature>
<comment type="caution">
    <text evidence="2">The sequence shown here is derived from an EMBL/GenBank/DDBJ whole genome shotgun (WGS) entry which is preliminary data.</text>
</comment>
<proteinExistence type="predicted"/>
<evidence type="ECO:0008006" key="3">
    <source>
        <dbReference type="Google" id="ProtNLM"/>
    </source>
</evidence>
<evidence type="ECO:0000256" key="1">
    <source>
        <dbReference type="SAM" id="Phobius"/>
    </source>
</evidence>
<feature type="transmembrane region" description="Helical" evidence="1">
    <location>
        <begin position="13"/>
        <end position="35"/>
    </location>
</feature>
<keyword evidence="1" id="KW-0812">Transmembrane</keyword>
<sequence>PIIGGFGAWVIDLMFPGFTEIIMLVAIGGLMFFLLPMLKPAEAAK</sequence>
<gene>
    <name evidence="2" type="ORF">S12H4_32984</name>
</gene>
<dbReference type="EMBL" id="BARW01019398">
    <property type="protein sequence ID" value="GAI94831.1"/>
    <property type="molecule type" value="Genomic_DNA"/>
</dbReference>
<keyword evidence="1" id="KW-0472">Membrane</keyword>
<organism evidence="2">
    <name type="scientific">marine sediment metagenome</name>
    <dbReference type="NCBI Taxonomy" id="412755"/>
    <lineage>
        <taxon>unclassified sequences</taxon>
        <taxon>metagenomes</taxon>
        <taxon>ecological metagenomes</taxon>
    </lineage>
</organism>
<protein>
    <recommendedName>
        <fullName evidence="3">Major facilitator superfamily (MFS) profile domain-containing protein</fullName>
    </recommendedName>
</protein>
<name>X1TTW3_9ZZZZ</name>
<reference evidence="2" key="1">
    <citation type="journal article" date="2014" name="Front. Microbiol.">
        <title>High frequency of phylogenetically diverse reductive dehalogenase-homologous genes in deep subseafloor sedimentary metagenomes.</title>
        <authorList>
            <person name="Kawai M."/>
            <person name="Futagami T."/>
            <person name="Toyoda A."/>
            <person name="Takaki Y."/>
            <person name="Nishi S."/>
            <person name="Hori S."/>
            <person name="Arai W."/>
            <person name="Tsubouchi T."/>
            <person name="Morono Y."/>
            <person name="Uchiyama I."/>
            <person name="Ito T."/>
            <person name="Fujiyama A."/>
            <person name="Inagaki F."/>
            <person name="Takami H."/>
        </authorList>
    </citation>
    <scope>NUCLEOTIDE SEQUENCE</scope>
    <source>
        <strain evidence="2">Expedition CK06-06</strain>
    </source>
</reference>
<keyword evidence="1" id="KW-1133">Transmembrane helix</keyword>